<keyword evidence="3" id="KW-1185">Reference proteome</keyword>
<protein>
    <submittedName>
        <fullName evidence="2">Uncharacterized protein</fullName>
    </submittedName>
</protein>
<dbReference type="EMBL" id="JADQTO010000026">
    <property type="protein sequence ID" value="MBG0567348.1"/>
    <property type="molecule type" value="Genomic_DNA"/>
</dbReference>
<name>A0A931CJK0_9ACTN</name>
<evidence type="ECO:0000256" key="1">
    <source>
        <dbReference type="SAM" id="MobiDB-lite"/>
    </source>
</evidence>
<reference evidence="2" key="1">
    <citation type="submission" date="2020-11" db="EMBL/GenBank/DDBJ databases">
        <title>Isolation and identification of active actinomycetes.</title>
        <authorList>
            <person name="Sun X."/>
        </authorList>
    </citation>
    <scope>NUCLEOTIDE SEQUENCE</scope>
    <source>
        <strain evidence="2">NEAU-A11</strain>
    </source>
</reference>
<organism evidence="2 3">
    <name type="scientific">Actinoplanes aureus</name>
    <dbReference type="NCBI Taxonomy" id="2792083"/>
    <lineage>
        <taxon>Bacteria</taxon>
        <taxon>Bacillati</taxon>
        <taxon>Actinomycetota</taxon>
        <taxon>Actinomycetes</taxon>
        <taxon>Micromonosporales</taxon>
        <taxon>Micromonosporaceae</taxon>
        <taxon>Actinoplanes</taxon>
    </lineage>
</organism>
<evidence type="ECO:0000313" key="3">
    <source>
        <dbReference type="Proteomes" id="UP000598146"/>
    </source>
</evidence>
<dbReference type="Proteomes" id="UP000598146">
    <property type="component" value="Unassembled WGS sequence"/>
</dbReference>
<evidence type="ECO:0000313" key="2">
    <source>
        <dbReference type="EMBL" id="MBG0567348.1"/>
    </source>
</evidence>
<sequence>MATTFNPTRIEDTLDKLTDAQPDSDADTAADSQIITACDRKLAGYRAVLDTGGDPAVVSEWIAQTQAEKSLAEARLRQRGSGKRRLSREQIRHIVTTLTDIIGVIHDADPADKAAIYGPARAATDLPSRKSKSAGRIKASTGVLTVCVRRGT</sequence>
<dbReference type="AlphaFoldDB" id="A0A931CJK0"/>
<proteinExistence type="predicted"/>
<comment type="caution">
    <text evidence="2">The sequence shown here is derived from an EMBL/GenBank/DDBJ whole genome shotgun (WGS) entry which is preliminary data.</text>
</comment>
<accession>A0A931CJK0</accession>
<feature type="compositionally biased region" description="Basic and acidic residues" evidence="1">
    <location>
        <begin position="9"/>
        <end position="18"/>
    </location>
</feature>
<gene>
    <name evidence="2" type="ORF">I4J89_38455</name>
</gene>
<feature type="region of interest" description="Disordered" evidence="1">
    <location>
        <begin position="1"/>
        <end position="30"/>
    </location>
</feature>
<dbReference type="RefSeq" id="WP_196419115.1">
    <property type="nucleotide sequence ID" value="NZ_JADQTO010000026.1"/>
</dbReference>